<proteinExistence type="predicted"/>
<sequence length="76" mass="9121">MLNYSFSNIRTLYFSRSPHCRPRCNVCFTDLCVIRKGTPIIFLQHLNEIMRDYWANIFCHSCIYEQVYMQCSDLSI</sequence>
<dbReference type="AlphaFoldDB" id="A0A0A9RRD4"/>
<evidence type="ECO:0000313" key="1">
    <source>
        <dbReference type="EMBL" id="JAD74976.1"/>
    </source>
</evidence>
<reference evidence="1" key="1">
    <citation type="submission" date="2014-09" db="EMBL/GenBank/DDBJ databases">
        <authorList>
            <person name="Magalhaes I.L.F."/>
            <person name="Oliveira U."/>
            <person name="Santos F.R."/>
            <person name="Vidigal T.H.D.A."/>
            <person name="Brescovit A.D."/>
            <person name="Santos A.J."/>
        </authorList>
    </citation>
    <scope>NUCLEOTIDE SEQUENCE</scope>
    <source>
        <tissue evidence="1">Shoot tissue taken approximately 20 cm above the soil surface</tissue>
    </source>
</reference>
<organism evidence="1">
    <name type="scientific">Arundo donax</name>
    <name type="common">Giant reed</name>
    <name type="synonym">Donax arundinaceus</name>
    <dbReference type="NCBI Taxonomy" id="35708"/>
    <lineage>
        <taxon>Eukaryota</taxon>
        <taxon>Viridiplantae</taxon>
        <taxon>Streptophyta</taxon>
        <taxon>Embryophyta</taxon>
        <taxon>Tracheophyta</taxon>
        <taxon>Spermatophyta</taxon>
        <taxon>Magnoliopsida</taxon>
        <taxon>Liliopsida</taxon>
        <taxon>Poales</taxon>
        <taxon>Poaceae</taxon>
        <taxon>PACMAD clade</taxon>
        <taxon>Arundinoideae</taxon>
        <taxon>Arundineae</taxon>
        <taxon>Arundo</taxon>
    </lineage>
</organism>
<reference evidence="1" key="2">
    <citation type="journal article" date="2015" name="Data Brief">
        <title>Shoot transcriptome of the giant reed, Arundo donax.</title>
        <authorList>
            <person name="Barrero R.A."/>
            <person name="Guerrero F.D."/>
            <person name="Moolhuijzen P."/>
            <person name="Goolsby J.A."/>
            <person name="Tidwell J."/>
            <person name="Bellgard S.E."/>
            <person name="Bellgard M.I."/>
        </authorList>
    </citation>
    <scope>NUCLEOTIDE SEQUENCE</scope>
    <source>
        <tissue evidence="1">Shoot tissue taken approximately 20 cm above the soil surface</tissue>
    </source>
</reference>
<accession>A0A0A9RRD4</accession>
<protein>
    <submittedName>
        <fullName evidence="1">ZmAO-1</fullName>
    </submittedName>
</protein>
<dbReference type="EMBL" id="GBRH01222919">
    <property type="protein sequence ID" value="JAD74976.1"/>
    <property type="molecule type" value="Transcribed_RNA"/>
</dbReference>
<name>A0A0A9RRD4_ARUDO</name>